<reference evidence="2" key="1">
    <citation type="journal article" date="2023" name="Nat. Plants">
        <title>Single-cell RNA sequencing provides a high-resolution roadmap for understanding the multicellular compartmentation of specialized metabolism.</title>
        <authorList>
            <person name="Sun S."/>
            <person name="Shen X."/>
            <person name="Li Y."/>
            <person name="Li Y."/>
            <person name="Wang S."/>
            <person name="Li R."/>
            <person name="Zhang H."/>
            <person name="Shen G."/>
            <person name="Guo B."/>
            <person name="Wei J."/>
            <person name="Xu J."/>
            <person name="St-Pierre B."/>
            <person name="Chen S."/>
            <person name="Sun C."/>
        </authorList>
    </citation>
    <scope>NUCLEOTIDE SEQUENCE [LARGE SCALE GENOMIC DNA]</scope>
</reference>
<accession>A0ACC0B4C7</accession>
<evidence type="ECO:0000313" key="2">
    <source>
        <dbReference type="Proteomes" id="UP001060085"/>
    </source>
</evidence>
<comment type="caution">
    <text evidence="1">The sequence shown here is derived from an EMBL/GenBank/DDBJ whole genome shotgun (WGS) entry which is preliminary data.</text>
</comment>
<dbReference type="Proteomes" id="UP001060085">
    <property type="component" value="Linkage Group LG04"/>
</dbReference>
<dbReference type="EMBL" id="CM044704">
    <property type="protein sequence ID" value="KAI5667499.1"/>
    <property type="molecule type" value="Genomic_DNA"/>
</dbReference>
<gene>
    <name evidence="1" type="ORF">M9H77_17352</name>
</gene>
<sequence>MVHGSKKRAHPETSTPPAAASIPPGMSPSLAAVSTPQGMSIPPAAASTPLATLTPFPQLLYSSLAPTSTLSSDSSTARMSSSPALSSSTRPSALAPHSPLYLSFHPRVFLTLTSLSYRPQLDIAKLITEIMKAHLVEAHPSFWKVSDRIKNMWYTKFGKRYRWDPMHERAILDAWQKQASLRYKDLMYEVGIQEEARGGTAESAIGAWWPGAWQAHRWDKYQELKANAKRLHIETGSPILNNEQLMFEAAGGSNNGHVYGVGS</sequence>
<keyword evidence="2" id="KW-1185">Reference proteome</keyword>
<organism evidence="1 2">
    <name type="scientific">Catharanthus roseus</name>
    <name type="common">Madagascar periwinkle</name>
    <name type="synonym">Vinca rosea</name>
    <dbReference type="NCBI Taxonomy" id="4058"/>
    <lineage>
        <taxon>Eukaryota</taxon>
        <taxon>Viridiplantae</taxon>
        <taxon>Streptophyta</taxon>
        <taxon>Embryophyta</taxon>
        <taxon>Tracheophyta</taxon>
        <taxon>Spermatophyta</taxon>
        <taxon>Magnoliopsida</taxon>
        <taxon>eudicotyledons</taxon>
        <taxon>Gunneridae</taxon>
        <taxon>Pentapetalae</taxon>
        <taxon>asterids</taxon>
        <taxon>lamiids</taxon>
        <taxon>Gentianales</taxon>
        <taxon>Apocynaceae</taxon>
        <taxon>Rauvolfioideae</taxon>
        <taxon>Vinceae</taxon>
        <taxon>Catharanthinae</taxon>
        <taxon>Catharanthus</taxon>
    </lineage>
</organism>
<name>A0ACC0B4C7_CATRO</name>
<proteinExistence type="predicted"/>
<protein>
    <submittedName>
        <fullName evidence="1">Uncharacterized protein</fullName>
    </submittedName>
</protein>
<evidence type="ECO:0000313" key="1">
    <source>
        <dbReference type="EMBL" id="KAI5667499.1"/>
    </source>
</evidence>